<evidence type="ECO:0000313" key="10">
    <source>
        <dbReference type="EMBL" id="XCB21012.1"/>
    </source>
</evidence>
<dbReference type="InterPro" id="IPR058240">
    <property type="entry name" value="rSAM_sf"/>
</dbReference>
<feature type="domain" description="B12-binding" evidence="8">
    <location>
        <begin position="8"/>
        <end position="140"/>
    </location>
</feature>
<feature type="domain" description="Radical SAM core" evidence="9">
    <location>
        <begin position="191"/>
        <end position="416"/>
    </location>
</feature>
<reference evidence="10" key="2">
    <citation type="journal article" date="2024" name="Environ. Microbiol.">
        <title>Genome analysis and description of Tunturibacter gen. nov. expands the diversity of Terriglobia in tundra soils.</title>
        <authorList>
            <person name="Messyasz A."/>
            <person name="Mannisto M.K."/>
            <person name="Kerkhof L.J."/>
            <person name="Haggblom M.M."/>
        </authorList>
    </citation>
    <scope>NUCLEOTIDE SEQUENCE</scope>
    <source>
        <strain evidence="10">M8UP39</strain>
    </source>
</reference>
<keyword evidence="5" id="KW-0479">Metal-binding</keyword>
<keyword evidence="6" id="KW-0408">Iron</keyword>
<dbReference type="InterPro" id="IPR007197">
    <property type="entry name" value="rSAM"/>
</dbReference>
<evidence type="ECO:0000259" key="9">
    <source>
        <dbReference type="PROSITE" id="PS51918"/>
    </source>
</evidence>
<dbReference type="InterPro" id="IPR023404">
    <property type="entry name" value="rSAM_horseshoe"/>
</dbReference>
<dbReference type="GO" id="GO:0046872">
    <property type="term" value="F:metal ion binding"/>
    <property type="evidence" value="ECO:0007669"/>
    <property type="project" value="UniProtKB-KW"/>
</dbReference>
<dbReference type="SFLD" id="SFLDS00029">
    <property type="entry name" value="Radical_SAM"/>
    <property type="match status" value="1"/>
</dbReference>
<dbReference type="GO" id="GO:0005829">
    <property type="term" value="C:cytosol"/>
    <property type="evidence" value="ECO:0007669"/>
    <property type="project" value="TreeGrafter"/>
</dbReference>
<dbReference type="SMART" id="SM00729">
    <property type="entry name" value="Elp3"/>
    <property type="match status" value="1"/>
</dbReference>
<dbReference type="GO" id="GO:0003824">
    <property type="term" value="F:catalytic activity"/>
    <property type="evidence" value="ECO:0007669"/>
    <property type="project" value="InterPro"/>
</dbReference>
<dbReference type="SUPFAM" id="SSF102114">
    <property type="entry name" value="Radical SAM enzymes"/>
    <property type="match status" value="1"/>
</dbReference>
<dbReference type="CDD" id="cd02068">
    <property type="entry name" value="radical_SAM_B12_BD"/>
    <property type="match status" value="1"/>
</dbReference>
<dbReference type="KEGG" id="tgi:RBB81_15650"/>
<proteinExistence type="predicted"/>
<keyword evidence="2" id="KW-0489">Methyltransferase</keyword>
<dbReference type="SFLD" id="SFLDG01123">
    <property type="entry name" value="methyltransferase_(Class_B)"/>
    <property type="match status" value="1"/>
</dbReference>
<evidence type="ECO:0000256" key="2">
    <source>
        <dbReference type="ARBA" id="ARBA00022603"/>
    </source>
</evidence>
<dbReference type="GO" id="GO:0051539">
    <property type="term" value="F:4 iron, 4 sulfur cluster binding"/>
    <property type="evidence" value="ECO:0007669"/>
    <property type="project" value="UniProtKB-KW"/>
</dbReference>
<evidence type="ECO:0000256" key="7">
    <source>
        <dbReference type="ARBA" id="ARBA00023014"/>
    </source>
</evidence>
<dbReference type="Pfam" id="PF04055">
    <property type="entry name" value="Radical_SAM"/>
    <property type="match status" value="1"/>
</dbReference>
<comment type="cofactor">
    <cofactor evidence="1">
        <name>[4Fe-4S] cluster</name>
        <dbReference type="ChEBI" id="CHEBI:49883"/>
    </cofactor>
</comment>
<dbReference type="AlphaFoldDB" id="A0AAU7YWK9"/>
<dbReference type="Gene3D" id="3.40.50.280">
    <property type="entry name" value="Cobalamin-binding domain"/>
    <property type="match status" value="1"/>
</dbReference>
<evidence type="ECO:0000256" key="5">
    <source>
        <dbReference type="ARBA" id="ARBA00022723"/>
    </source>
</evidence>
<dbReference type="InterPro" id="IPR006638">
    <property type="entry name" value="Elp3/MiaA/NifB-like_rSAM"/>
</dbReference>
<evidence type="ECO:0000256" key="4">
    <source>
        <dbReference type="ARBA" id="ARBA00022691"/>
    </source>
</evidence>
<dbReference type="PANTHER" id="PTHR43409">
    <property type="entry name" value="ANAEROBIC MAGNESIUM-PROTOPORPHYRIN IX MONOMETHYL ESTER CYCLASE-RELATED"/>
    <property type="match status" value="1"/>
</dbReference>
<protein>
    <submittedName>
        <fullName evidence="10">Radical SAM protein</fullName>
    </submittedName>
</protein>
<dbReference type="CDD" id="cd01335">
    <property type="entry name" value="Radical_SAM"/>
    <property type="match status" value="1"/>
</dbReference>
<dbReference type="InterPro" id="IPR034466">
    <property type="entry name" value="Methyltransferase_Class_B"/>
</dbReference>
<dbReference type="RefSeq" id="WP_353071316.1">
    <property type="nucleotide sequence ID" value="NZ_CP132938.1"/>
</dbReference>
<dbReference type="InterPro" id="IPR006158">
    <property type="entry name" value="Cobalamin-bd"/>
</dbReference>
<evidence type="ECO:0000259" key="8">
    <source>
        <dbReference type="PROSITE" id="PS51332"/>
    </source>
</evidence>
<sequence length="465" mass="52995">MVELLLTHGYFLYEDPKELHILKPYAPLGILYLCSHLRKQGFKVDVFDTTFSSREALFKHLRTETPSVVGIYANLMTRGNVVEILKVAREAGWKTIVGGPEPGAYALEYLQAGAHYVVFGEGELTTQDLLEAFRATDTAACTRIPGLAYLDAAGNMHETAQRNQIADLDSQPWPARHAIDVGRYVKTWRDAHGKGSVNFITARGCPYKCRWCSHQVFGQTHRRRDPLLVVDEVEWLLHTYSPDMVWISDDVFTINHQWLRVYVGEMRRRHLRIPFECISRADRLNPEMLDLLAELGCFRIWIGSESGSQRILDSMDRGVTIEQVQRAVAMSRERGIESGMFLMWGYEGEELEDIEATIKHVSITKPDIFFTTVSYPIKGTPYYKKIADRLVQLKPWGVSSDRDIKIKGRHSQKFYKYADKLLQDEVQLARIADTSEAESDRAASLRRDIMAARAGLLSTSMEVEA</sequence>
<dbReference type="PROSITE" id="PS51918">
    <property type="entry name" value="RADICAL_SAM"/>
    <property type="match status" value="1"/>
</dbReference>
<organism evidence="10">
    <name type="scientific">Tunturiibacter gelidiferens</name>
    <dbReference type="NCBI Taxonomy" id="3069689"/>
    <lineage>
        <taxon>Bacteria</taxon>
        <taxon>Pseudomonadati</taxon>
        <taxon>Acidobacteriota</taxon>
        <taxon>Terriglobia</taxon>
        <taxon>Terriglobales</taxon>
        <taxon>Acidobacteriaceae</taxon>
        <taxon>Tunturiibacter</taxon>
    </lineage>
</organism>
<dbReference type="SFLD" id="SFLDG01082">
    <property type="entry name" value="B12-binding_domain_containing"/>
    <property type="match status" value="1"/>
</dbReference>
<name>A0AAU7YWK9_9BACT</name>
<dbReference type="InterPro" id="IPR051198">
    <property type="entry name" value="BchE-like"/>
</dbReference>
<dbReference type="GO" id="GO:0031419">
    <property type="term" value="F:cobalamin binding"/>
    <property type="evidence" value="ECO:0007669"/>
    <property type="project" value="InterPro"/>
</dbReference>
<keyword evidence="3" id="KW-0808">Transferase</keyword>
<accession>A0AAU7YWK9</accession>
<dbReference type="PROSITE" id="PS51332">
    <property type="entry name" value="B12_BINDING"/>
    <property type="match status" value="1"/>
</dbReference>
<reference evidence="10" key="1">
    <citation type="submission" date="2023-08" db="EMBL/GenBank/DDBJ databases">
        <authorList>
            <person name="Messyasz A."/>
            <person name="Mannisto M.K."/>
            <person name="Kerkhof L.J."/>
            <person name="Haggblom M."/>
        </authorList>
    </citation>
    <scope>NUCLEOTIDE SEQUENCE</scope>
    <source>
        <strain evidence="10">M8UP39</strain>
    </source>
</reference>
<evidence type="ECO:0000256" key="6">
    <source>
        <dbReference type="ARBA" id="ARBA00023004"/>
    </source>
</evidence>
<keyword evidence="7" id="KW-0411">Iron-sulfur</keyword>
<keyword evidence="4" id="KW-0949">S-adenosyl-L-methionine</keyword>
<dbReference type="Gene3D" id="3.80.30.20">
    <property type="entry name" value="tm_1862 like domain"/>
    <property type="match status" value="1"/>
</dbReference>
<evidence type="ECO:0000256" key="3">
    <source>
        <dbReference type="ARBA" id="ARBA00022679"/>
    </source>
</evidence>
<dbReference type="Pfam" id="PF02310">
    <property type="entry name" value="B12-binding"/>
    <property type="match status" value="1"/>
</dbReference>
<dbReference type="PANTHER" id="PTHR43409:SF7">
    <property type="entry name" value="BLL1977 PROTEIN"/>
    <property type="match status" value="1"/>
</dbReference>
<gene>
    <name evidence="10" type="ORF">RBB81_15650</name>
</gene>
<dbReference type="EMBL" id="CP132938">
    <property type="protein sequence ID" value="XCB21012.1"/>
    <property type="molecule type" value="Genomic_DNA"/>
</dbReference>
<evidence type="ECO:0000256" key="1">
    <source>
        <dbReference type="ARBA" id="ARBA00001966"/>
    </source>
</evidence>